<feature type="transmembrane region" description="Helical" evidence="6">
    <location>
        <begin position="377"/>
        <end position="398"/>
    </location>
</feature>
<dbReference type="PANTHER" id="PTHR42865">
    <property type="entry name" value="PROTON/GLUTAMATE-ASPARTATE SYMPORTER"/>
    <property type="match status" value="1"/>
</dbReference>
<evidence type="ECO:0000313" key="7">
    <source>
        <dbReference type="EMBL" id="KDN30297.1"/>
    </source>
</evidence>
<dbReference type="InterPro" id="IPR036458">
    <property type="entry name" value="Na:dicarbo_symporter_sf"/>
</dbReference>
<sequence>MVRRTLACSSRNFTFCSTEVTEVLKEKSLLGNIGIQVVIAMIVGTVVGAMMGESATMFAPLGAIFINLIKMLVIPLVAVALISGAAGLGNSSSAGKVGITTLGYFALTSALAVALALIMGEVFEPGRGIDVSGVEGMFSSEYASKGELPTFWATITGMIPTNVFQSLNEANILQILVFCLFFGIAISKQAKEKRDPIINGVNAIVDAMVWMINKVMIIAPLGVFGLMAEAVGTFGFGALMVVFKLFVVYVAAILVFGFVAYPLMIQIFTKTSAKKFLTAMKKPQAVALSTASSMATLPVTMDTVENELGVRNSTASFVLPLGATINMSGNAIYYGLVAIFFAQLFNIDLSMGAYIAIIVTSTLGAVGQAGVPGPSFLVVAVLLAAGIPIEGLPLLFALDRIFDMIRTALNITGDAACAVIVDSLIKDEEKEAELQKQQA</sequence>
<proteinExistence type="predicted"/>
<keyword evidence="8" id="KW-1185">Reference proteome</keyword>
<dbReference type="STRING" id="212667.VFDL14_06095"/>
<dbReference type="Proteomes" id="UP000027219">
    <property type="component" value="Unassembled WGS sequence"/>
</dbReference>
<keyword evidence="2" id="KW-0813">Transport</keyword>
<dbReference type="GO" id="GO:0015293">
    <property type="term" value="F:symporter activity"/>
    <property type="evidence" value="ECO:0007669"/>
    <property type="project" value="InterPro"/>
</dbReference>
<keyword evidence="3 6" id="KW-0812">Transmembrane</keyword>
<dbReference type="AlphaFoldDB" id="A0A066UWQ2"/>
<evidence type="ECO:0000256" key="5">
    <source>
        <dbReference type="ARBA" id="ARBA00023136"/>
    </source>
</evidence>
<dbReference type="OrthoDB" id="9766690at2"/>
<feature type="transmembrane region" description="Helical" evidence="6">
    <location>
        <begin position="208"/>
        <end position="228"/>
    </location>
</feature>
<dbReference type="FunFam" id="1.10.3860.10:FF:000019">
    <property type="entry name" value="Proton/glutamate symporter"/>
    <property type="match status" value="1"/>
</dbReference>
<feature type="transmembrane region" description="Helical" evidence="6">
    <location>
        <begin position="353"/>
        <end position="371"/>
    </location>
</feature>
<evidence type="ECO:0000256" key="3">
    <source>
        <dbReference type="ARBA" id="ARBA00022692"/>
    </source>
</evidence>
<dbReference type="GO" id="GO:0005886">
    <property type="term" value="C:plasma membrane"/>
    <property type="evidence" value="ECO:0007669"/>
    <property type="project" value="TreeGrafter"/>
</dbReference>
<accession>A0A066UWQ2</accession>
<evidence type="ECO:0000256" key="2">
    <source>
        <dbReference type="ARBA" id="ARBA00022448"/>
    </source>
</evidence>
<name>A0A066UWQ2_9VIBR</name>
<dbReference type="InterPro" id="IPR001991">
    <property type="entry name" value="Na-dicarboxylate_symporter"/>
</dbReference>
<dbReference type="Pfam" id="PF00375">
    <property type="entry name" value="SDF"/>
    <property type="match status" value="1"/>
</dbReference>
<organism evidence="7 8">
    <name type="scientific">Vibrio fortis</name>
    <dbReference type="NCBI Taxonomy" id="212667"/>
    <lineage>
        <taxon>Bacteria</taxon>
        <taxon>Pseudomonadati</taxon>
        <taxon>Pseudomonadota</taxon>
        <taxon>Gammaproteobacteria</taxon>
        <taxon>Vibrionales</taxon>
        <taxon>Vibrionaceae</taxon>
        <taxon>Vibrio</taxon>
    </lineage>
</organism>
<comment type="caution">
    <text evidence="7">The sequence shown here is derived from an EMBL/GenBank/DDBJ whole genome shotgun (WGS) entry which is preliminary data.</text>
</comment>
<dbReference type="EMBL" id="JFFR01000002">
    <property type="protein sequence ID" value="KDN30297.1"/>
    <property type="molecule type" value="Genomic_DNA"/>
</dbReference>
<feature type="transmembrane region" description="Helical" evidence="6">
    <location>
        <begin position="321"/>
        <end position="341"/>
    </location>
</feature>
<dbReference type="GO" id="GO:0006835">
    <property type="term" value="P:dicarboxylic acid transport"/>
    <property type="evidence" value="ECO:0007669"/>
    <property type="project" value="TreeGrafter"/>
</dbReference>
<feature type="transmembrane region" description="Helical" evidence="6">
    <location>
        <begin position="57"/>
        <end position="85"/>
    </location>
</feature>
<evidence type="ECO:0000313" key="8">
    <source>
        <dbReference type="Proteomes" id="UP000027219"/>
    </source>
</evidence>
<keyword evidence="5 6" id="KW-0472">Membrane</keyword>
<protein>
    <submittedName>
        <fullName evidence="7">Amino acid:proton symporter</fullName>
    </submittedName>
</protein>
<feature type="transmembrane region" description="Helical" evidence="6">
    <location>
        <begin position="234"/>
        <end position="264"/>
    </location>
</feature>
<feature type="transmembrane region" description="Helical" evidence="6">
    <location>
        <begin position="170"/>
        <end position="187"/>
    </location>
</feature>
<feature type="transmembrane region" description="Helical" evidence="6">
    <location>
        <begin position="97"/>
        <end position="118"/>
    </location>
</feature>
<feature type="transmembrane region" description="Helical" evidence="6">
    <location>
        <begin position="29"/>
        <end position="51"/>
    </location>
</feature>
<dbReference type="SUPFAM" id="SSF118215">
    <property type="entry name" value="Proton glutamate symport protein"/>
    <property type="match status" value="1"/>
</dbReference>
<dbReference type="Gene3D" id="1.10.3860.10">
    <property type="entry name" value="Sodium:dicarboxylate symporter"/>
    <property type="match status" value="1"/>
</dbReference>
<dbReference type="PANTHER" id="PTHR42865:SF2">
    <property type="entry name" value="PROTON:GLUTAMATE SYMPORTER DAACS FAMILY"/>
    <property type="match status" value="1"/>
</dbReference>
<gene>
    <name evidence="7" type="ORF">VFDL14_06095</name>
</gene>
<keyword evidence="4 6" id="KW-1133">Transmembrane helix</keyword>
<evidence type="ECO:0000256" key="4">
    <source>
        <dbReference type="ARBA" id="ARBA00022989"/>
    </source>
</evidence>
<reference evidence="7 8" key="1">
    <citation type="submission" date="2014-02" db="EMBL/GenBank/DDBJ databases">
        <title>Vibrio fortis Dalian14 Genome Sequencing.</title>
        <authorList>
            <person name="Wang Y."/>
            <person name="Song L."/>
            <person name="Liu G."/>
            <person name="Ding J."/>
        </authorList>
    </citation>
    <scope>NUCLEOTIDE SEQUENCE [LARGE SCALE GENOMIC DNA]</scope>
    <source>
        <strain evidence="7 8">Dalian14</strain>
    </source>
</reference>
<dbReference type="PRINTS" id="PR00173">
    <property type="entry name" value="EDTRNSPORT"/>
</dbReference>
<evidence type="ECO:0000256" key="1">
    <source>
        <dbReference type="ARBA" id="ARBA00004141"/>
    </source>
</evidence>
<comment type="subcellular location">
    <subcellularLocation>
        <location evidence="1">Membrane</location>
        <topology evidence="1">Multi-pass membrane protein</topology>
    </subcellularLocation>
</comment>
<evidence type="ECO:0000256" key="6">
    <source>
        <dbReference type="SAM" id="Phobius"/>
    </source>
</evidence>